<keyword evidence="3" id="KW-1185">Reference proteome</keyword>
<dbReference type="PROSITE" id="PS51257">
    <property type="entry name" value="PROKAR_LIPOPROTEIN"/>
    <property type="match status" value="1"/>
</dbReference>
<evidence type="ECO:0000313" key="2">
    <source>
        <dbReference type="EMBL" id="KWS05147.1"/>
    </source>
</evidence>
<dbReference type="EMBL" id="JAJA02000001">
    <property type="protein sequence ID" value="KWS05147.1"/>
    <property type="molecule type" value="Genomic_DNA"/>
</dbReference>
<accession>A0A108U9Q8</accession>
<gene>
    <name evidence="2" type="ORF">AZ78_2698</name>
</gene>
<organism evidence="2 3">
    <name type="scientific">Lysobacter capsici AZ78</name>
    <dbReference type="NCBI Taxonomy" id="1444315"/>
    <lineage>
        <taxon>Bacteria</taxon>
        <taxon>Pseudomonadati</taxon>
        <taxon>Pseudomonadota</taxon>
        <taxon>Gammaproteobacteria</taxon>
        <taxon>Lysobacterales</taxon>
        <taxon>Lysobacteraceae</taxon>
        <taxon>Lysobacter</taxon>
    </lineage>
</organism>
<dbReference type="RefSeq" id="WP_036107603.1">
    <property type="nucleotide sequence ID" value="NZ_JAJA02000001.1"/>
</dbReference>
<dbReference type="GeneID" id="97901348"/>
<protein>
    <recommendedName>
        <fullName evidence="4">Lipoprotein</fullName>
    </recommendedName>
</protein>
<evidence type="ECO:0008006" key="4">
    <source>
        <dbReference type="Google" id="ProtNLM"/>
    </source>
</evidence>
<reference evidence="2 3" key="1">
    <citation type="journal article" date="2014" name="Genome Announc.">
        <title>Draft Genome Sequence of Lysobacter capsici AZ78, a Bacterium Antagonistic to Plant-Pathogenic Oomycetes.</title>
        <authorList>
            <person name="Puopolo G."/>
            <person name="Sonego P."/>
            <person name="Engelen K."/>
            <person name="Pertot I."/>
        </authorList>
    </citation>
    <scope>NUCLEOTIDE SEQUENCE [LARGE SCALE GENOMIC DNA]</scope>
    <source>
        <strain evidence="2 3">AZ78</strain>
    </source>
</reference>
<feature type="signal peptide" evidence="1">
    <location>
        <begin position="1"/>
        <end position="19"/>
    </location>
</feature>
<comment type="caution">
    <text evidence="2">The sequence shown here is derived from an EMBL/GenBank/DDBJ whole genome shotgun (WGS) entry which is preliminary data.</text>
</comment>
<proteinExistence type="predicted"/>
<name>A0A108U9Q8_9GAMM</name>
<dbReference type="AlphaFoldDB" id="A0A108U9Q8"/>
<evidence type="ECO:0000256" key="1">
    <source>
        <dbReference type="SAM" id="SignalP"/>
    </source>
</evidence>
<feature type="chain" id="PRO_5007131755" description="Lipoprotein" evidence="1">
    <location>
        <begin position="20"/>
        <end position="140"/>
    </location>
</feature>
<dbReference type="Proteomes" id="UP000023435">
    <property type="component" value="Unassembled WGS sequence"/>
</dbReference>
<sequence length="140" mass="16004">MRLLKFVLLSCLFAFALTACQTTGTQNNKLSEMQYNYSAAIRWGDFEGAVNLMKPELRAKMAPTPLQLERYKQIQVSGYADVGSSADKEKGTAVRLVNIGVINRHTLAERNVRYTEAWEWDPEIKTWWLISGLPDFWEGQ</sequence>
<keyword evidence="1" id="KW-0732">Signal</keyword>
<evidence type="ECO:0000313" key="3">
    <source>
        <dbReference type="Proteomes" id="UP000023435"/>
    </source>
</evidence>